<dbReference type="PANTHER" id="PTHR31321">
    <property type="entry name" value="ACYL-COA THIOESTER HYDROLASE YBHC-RELATED"/>
    <property type="match status" value="1"/>
</dbReference>
<dbReference type="InterPro" id="IPR011050">
    <property type="entry name" value="Pectin_lyase_fold/virulence"/>
</dbReference>
<accession>A0AAV9X8N1</accession>
<evidence type="ECO:0000256" key="5">
    <source>
        <dbReference type="ARBA" id="ARBA00023085"/>
    </source>
</evidence>
<evidence type="ECO:0000259" key="7">
    <source>
        <dbReference type="Pfam" id="PF01095"/>
    </source>
</evidence>
<dbReference type="EMBL" id="JAVHJO010000008">
    <property type="protein sequence ID" value="KAK6538114.1"/>
    <property type="molecule type" value="Genomic_DNA"/>
</dbReference>
<feature type="signal peptide" evidence="6">
    <location>
        <begin position="1"/>
        <end position="22"/>
    </location>
</feature>
<evidence type="ECO:0000313" key="9">
    <source>
        <dbReference type="Proteomes" id="UP001365542"/>
    </source>
</evidence>
<protein>
    <recommendedName>
        <fullName evidence="3">pectinesterase</fullName>
        <ecNumber evidence="3">3.1.1.11</ecNumber>
    </recommendedName>
</protein>
<sequence length="428" mass="46860">MLSKASYLSALALLLTTPLSRSLPLISKRDNAPLPASDCYGIRTGIHFTKYSACQIPQIGVDPMAHCPQSGVLVDPTMTHISADYPTYPTIQKAIDSIPDSSRQYTILVMAGTYYEQLNVTRAGPLAIIGQTYDPLDRTKNLVTVIGGTANYNARYTDNAFTSTLTVAPNLNASLTGSGPTGFQVPPNTPFGNTDFRVYNMDFRNTEFEFSNGPALAVSVSRANSGFYYCGFYSYQDTVYIGKLGNAYFYENEIGGQTDFLYGFGTAYISHSRLALRSCGGGITAWKGTNTTFVNKYGVYISSTDVTAANSTIAAAIVGKCALGRPWNSLHRSIFMDCYMDKSIKSVGYIPWSSAVVNGTLLGEYESYGQGWDPVGRMQTQLSLGVPTVMTMELDDAGVKPYRKPEDVFQNPDGTYDYSWIDPQFYTY</sequence>
<dbReference type="InterPro" id="IPR012334">
    <property type="entry name" value="Pectin_lyas_fold"/>
</dbReference>
<organism evidence="8 9">
    <name type="scientific">Orbilia ellipsospora</name>
    <dbReference type="NCBI Taxonomy" id="2528407"/>
    <lineage>
        <taxon>Eukaryota</taxon>
        <taxon>Fungi</taxon>
        <taxon>Dikarya</taxon>
        <taxon>Ascomycota</taxon>
        <taxon>Pezizomycotina</taxon>
        <taxon>Orbiliomycetes</taxon>
        <taxon>Orbiliales</taxon>
        <taxon>Orbiliaceae</taxon>
        <taxon>Orbilia</taxon>
    </lineage>
</organism>
<dbReference type="Pfam" id="PF01095">
    <property type="entry name" value="Pectinesterase"/>
    <property type="match status" value="1"/>
</dbReference>
<dbReference type="Gene3D" id="2.160.20.10">
    <property type="entry name" value="Single-stranded right-handed beta-helix, Pectin lyase-like"/>
    <property type="match status" value="1"/>
</dbReference>
<comment type="similarity">
    <text evidence="2">Belongs to the pectinesterase family.</text>
</comment>
<evidence type="ECO:0000256" key="2">
    <source>
        <dbReference type="ARBA" id="ARBA00008891"/>
    </source>
</evidence>
<gene>
    <name evidence="8" type="ORF">TWF694_010996</name>
</gene>
<keyword evidence="6" id="KW-0732">Signal</keyword>
<dbReference type="SUPFAM" id="SSF51126">
    <property type="entry name" value="Pectin lyase-like"/>
    <property type="match status" value="1"/>
</dbReference>
<dbReference type="GO" id="GO:0045490">
    <property type="term" value="P:pectin catabolic process"/>
    <property type="evidence" value="ECO:0007669"/>
    <property type="project" value="TreeGrafter"/>
</dbReference>
<dbReference type="GO" id="GO:0042545">
    <property type="term" value="P:cell wall modification"/>
    <property type="evidence" value="ECO:0007669"/>
    <property type="project" value="InterPro"/>
</dbReference>
<keyword evidence="5" id="KW-0063">Aspartyl esterase</keyword>
<dbReference type="GO" id="GO:0030599">
    <property type="term" value="F:pectinesterase activity"/>
    <property type="evidence" value="ECO:0007669"/>
    <property type="project" value="UniProtKB-EC"/>
</dbReference>
<reference evidence="8 9" key="1">
    <citation type="submission" date="2019-10" db="EMBL/GenBank/DDBJ databases">
        <authorList>
            <person name="Palmer J.M."/>
        </authorList>
    </citation>
    <scope>NUCLEOTIDE SEQUENCE [LARGE SCALE GENOMIC DNA]</scope>
    <source>
        <strain evidence="8 9">TWF694</strain>
    </source>
</reference>
<keyword evidence="4" id="KW-0378">Hydrolase</keyword>
<feature type="domain" description="Pectinesterase catalytic" evidence="7">
    <location>
        <begin position="195"/>
        <end position="379"/>
    </location>
</feature>
<evidence type="ECO:0000256" key="4">
    <source>
        <dbReference type="ARBA" id="ARBA00022801"/>
    </source>
</evidence>
<evidence type="ECO:0000256" key="1">
    <source>
        <dbReference type="ARBA" id="ARBA00005184"/>
    </source>
</evidence>
<feature type="chain" id="PRO_5043564305" description="pectinesterase" evidence="6">
    <location>
        <begin position="23"/>
        <end position="428"/>
    </location>
</feature>
<dbReference type="InterPro" id="IPR000070">
    <property type="entry name" value="Pectinesterase_cat"/>
</dbReference>
<keyword evidence="9" id="KW-1185">Reference proteome</keyword>
<dbReference type="PANTHER" id="PTHR31321:SF137">
    <property type="entry name" value="PECTIN METHYL ESTERASE (EUROFUNG)"/>
    <property type="match status" value="1"/>
</dbReference>
<comment type="pathway">
    <text evidence="1">Glycan metabolism; pectin degradation; 2-dehydro-3-deoxy-D-gluconate from pectin: step 1/5.</text>
</comment>
<name>A0AAV9X8N1_9PEZI</name>
<proteinExistence type="inferred from homology"/>
<evidence type="ECO:0000256" key="6">
    <source>
        <dbReference type="SAM" id="SignalP"/>
    </source>
</evidence>
<dbReference type="EC" id="3.1.1.11" evidence="3"/>
<dbReference type="Proteomes" id="UP001365542">
    <property type="component" value="Unassembled WGS sequence"/>
</dbReference>
<comment type="caution">
    <text evidence="8">The sequence shown here is derived from an EMBL/GenBank/DDBJ whole genome shotgun (WGS) entry which is preliminary data.</text>
</comment>
<evidence type="ECO:0000313" key="8">
    <source>
        <dbReference type="EMBL" id="KAK6538114.1"/>
    </source>
</evidence>
<dbReference type="AlphaFoldDB" id="A0AAV9X8N1"/>
<evidence type="ECO:0000256" key="3">
    <source>
        <dbReference type="ARBA" id="ARBA00013229"/>
    </source>
</evidence>